<keyword evidence="3" id="KW-1185">Reference proteome</keyword>
<organism evidence="2 3">
    <name type="scientific">Colletotrichum lupini</name>
    <dbReference type="NCBI Taxonomy" id="145971"/>
    <lineage>
        <taxon>Eukaryota</taxon>
        <taxon>Fungi</taxon>
        <taxon>Dikarya</taxon>
        <taxon>Ascomycota</taxon>
        <taxon>Pezizomycotina</taxon>
        <taxon>Sordariomycetes</taxon>
        <taxon>Hypocreomycetidae</taxon>
        <taxon>Glomerellales</taxon>
        <taxon>Glomerellaceae</taxon>
        <taxon>Colletotrichum</taxon>
        <taxon>Colletotrichum acutatum species complex</taxon>
    </lineage>
</organism>
<dbReference type="AlphaFoldDB" id="A0A9Q8SJC9"/>
<dbReference type="EMBL" id="CP019474">
    <property type="protein sequence ID" value="UQC77567.1"/>
    <property type="molecule type" value="Genomic_DNA"/>
</dbReference>
<accession>A0A9Q8SJC9</accession>
<evidence type="ECO:0000313" key="3">
    <source>
        <dbReference type="Proteomes" id="UP000830671"/>
    </source>
</evidence>
<keyword evidence="1" id="KW-0812">Transmembrane</keyword>
<feature type="transmembrane region" description="Helical" evidence="1">
    <location>
        <begin position="29"/>
        <end position="47"/>
    </location>
</feature>
<dbReference type="Proteomes" id="UP000830671">
    <property type="component" value="Chromosome 2"/>
</dbReference>
<evidence type="ECO:0000313" key="2">
    <source>
        <dbReference type="EMBL" id="UQC77567.1"/>
    </source>
</evidence>
<dbReference type="RefSeq" id="XP_049139206.1">
    <property type="nucleotide sequence ID" value="XM_049282063.1"/>
</dbReference>
<keyword evidence="1" id="KW-0472">Membrane</keyword>
<dbReference type="GeneID" id="73337073"/>
<gene>
    <name evidence="2" type="ORF">CLUP02_03036</name>
</gene>
<name>A0A9Q8SJC9_9PEZI</name>
<keyword evidence="1" id="KW-1133">Transmembrane helix</keyword>
<evidence type="ECO:0000256" key="1">
    <source>
        <dbReference type="SAM" id="Phobius"/>
    </source>
</evidence>
<dbReference type="KEGG" id="clup:CLUP02_03036"/>
<reference evidence="2" key="1">
    <citation type="journal article" date="2021" name="Mol. Plant Microbe Interact.">
        <title>Complete Genome Sequence of the Plant-Pathogenic Fungus Colletotrichum lupini.</title>
        <authorList>
            <person name="Baroncelli R."/>
            <person name="Pensec F."/>
            <person name="Da Lio D."/>
            <person name="Boufleur T."/>
            <person name="Vicente I."/>
            <person name="Sarrocco S."/>
            <person name="Picot A."/>
            <person name="Baraldi E."/>
            <person name="Sukno S."/>
            <person name="Thon M."/>
            <person name="Le Floch G."/>
        </authorList>
    </citation>
    <scope>NUCLEOTIDE SEQUENCE</scope>
    <source>
        <strain evidence="2">IMI 504893</strain>
    </source>
</reference>
<proteinExistence type="predicted"/>
<sequence>MLQTLLLPASGLAAFDTRYSPKEDCIETFLFSICTTVLPFSGYRMFLVGRQTLTQA</sequence>
<protein>
    <submittedName>
        <fullName evidence="2">Uncharacterized protein</fullName>
    </submittedName>
</protein>